<keyword evidence="4" id="KW-0479">Metal-binding</keyword>
<evidence type="ECO:0000256" key="3">
    <source>
        <dbReference type="ARBA" id="ARBA00022714"/>
    </source>
</evidence>
<dbReference type="Proteomes" id="UP001172630">
    <property type="component" value="Unassembled WGS sequence"/>
</dbReference>
<dbReference type="CDD" id="cd03478">
    <property type="entry name" value="Rieske_AIFL_N"/>
    <property type="match status" value="1"/>
</dbReference>
<evidence type="ECO:0000256" key="4">
    <source>
        <dbReference type="ARBA" id="ARBA00022723"/>
    </source>
</evidence>
<dbReference type="EMBL" id="JARFYN010000061">
    <property type="protein sequence ID" value="MDL2409854.1"/>
    <property type="molecule type" value="Genomic_DNA"/>
</dbReference>
<dbReference type="PANTHER" id="PTHR43557:SF2">
    <property type="entry name" value="RIESKE DOMAIN-CONTAINING PROTEIN-RELATED"/>
    <property type="match status" value="1"/>
</dbReference>
<dbReference type="InterPro" id="IPR017941">
    <property type="entry name" value="Rieske_2Fe-2S"/>
</dbReference>
<dbReference type="InterPro" id="IPR023753">
    <property type="entry name" value="FAD/NAD-binding_dom"/>
</dbReference>
<dbReference type="Gene3D" id="2.102.10.10">
    <property type="entry name" value="Rieske [2Fe-2S] iron-sulphur domain"/>
    <property type="match status" value="1"/>
</dbReference>
<dbReference type="InterPro" id="IPR028202">
    <property type="entry name" value="Reductase_C"/>
</dbReference>
<gene>
    <name evidence="10" type="ORF">PY650_30395</name>
</gene>
<evidence type="ECO:0000313" key="10">
    <source>
        <dbReference type="EMBL" id="MDL2409854.1"/>
    </source>
</evidence>
<dbReference type="SUPFAM" id="SSF55424">
    <property type="entry name" value="FAD/NAD-linked reductases, dimerisation (C-terminal) domain"/>
    <property type="match status" value="1"/>
</dbReference>
<dbReference type="InterPro" id="IPR036922">
    <property type="entry name" value="Rieske_2Fe-2S_sf"/>
</dbReference>
<evidence type="ECO:0000313" key="11">
    <source>
        <dbReference type="Proteomes" id="UP001172630"/>
    </source>
</evidence>
<dbReference type="RefSeq" id="WP_285883533.1">
    <property type="nucleotide sequence ID" value="NZ_JARFYN010000061.1"/>
</dbReference>
<evidence type="ECO:0000256" key="6">
    <source>
        <dbReference type="ARBA" id="ARBA00023002"/>
    </source>
</evidence>
<dbReference type="InterPro" id="IPR036188">
    <property type="entry name" value="FAD/NAD-bd_sf"/>
</dbReference>
<keyword evidence="3" id="KW-0001">2Fe-2S</keyword>
<keyword evidence="6" id="KW-0560">Oxidoreductase</keyword>
<dbReference type="InterPro" id="IPR016156">
    <property type="entry name" value="FAD/NAD-linked_Rdtase_dimer_sf"/>
</dbReference>
<keyword evidence="8" id="KW-0411">Iron-sulfur</keyword>
<organism evidence="10 11">
    <name type="scientific">Rhizobium calliandrae</name>
    <dbReference type="NCBI Taxonomy" id="1312182"/>
    <lineage>
        <taxon>Bacteria</taxon>
        <taxon>Pseudomonadati</taxon>
        <taxon>Pseudomonadota</taxon>
        <taxon>Alphaproteobacteria</taxon>
        <taxon>Hyphomicrobiales</taxon>
        <taxon>Rhizobiaceae</taxon>
        <taxon>Rhizobium/Agrobacterium group</taxon>
        <taxon>Rhizobium</taxon>
    </lineage>
</organism>
<dbReference type="Gene3D" id="3.30.390.30">
    <property type="match status" value="1"/>
</dbReference>
<dbReference type="Gene3D" id="3.50.50.60">
    <property type="entry name" value="FAD/NAD(P)-binding domain"/>
    <property type="match status" value="2"/>
</dbReference>
<dbReference type="InterPro" id="IPR050446">
    <property type="entry name" value="FAD-oxidoreductase/Apoptosis"/>
</dbReference>
<comment type="cofactor">
    <cofactor evidence="1">
        <name>FAD</name>
        <dbReference type="ChEBI" id="CHEBI:57692"/>
    </cofactor>
</comment>
<evidence type="ECO:0000256" key="8">
    <source>
        <dbReference type="ARBA" id="ARBA00023014"/>
    </source>
</evidence>
<name>A0ABT7KML2_9HYPH</name>
<dbReference type="PANTHER" id="PTHR43557">
    <property type="entry name" value="APOPTOSIS-INDUCING FACTOR 1"/>
    <property type="match status" value="1"/>
</dbReference>
<comment type="caution">
    <text evidence="10">The sequence shown here is derived from an EMBL/GenBank/DDBJ whole genome shotgun (WGS) entry which is preliminary data.</text>
</comment>
<dbReference type="Pfam" id="PF00355">
    <property type="entry name" value="Rieske"/>
    <property type="match status" value="1"/>
</dbReference>
<dbReference type="PRINTS" id="PR00368">
    <property type="entry name" value="FADPNR"/>
</dbReference>
<dbReference type="Pfam" id="PF07992">
    <property type="entry name" value="Pyr_redox_2"/>
    <property type="match status" value="1"/>
</dbReference>
<feature type="domain" description="Rieske" evidence="9">
    <location>
        <begin position="14"/>
        <end position="109"/>
    </location>
</feature>
<sequence>MAGNHSDPSGPDLALGIALTDLPDGGKLVGHRDGEPVLLVRRGAEISAVGATCSHYGGPLFDGLVADDTVRCPWHHACFDLKTGEALRAPALSPLACWSIEQRDGRIFVGEKRKKPSPVARESTAGSSPERIVLIGGGAAGFAAAERLRREQFQGAIVMISDDEAPPVDRPNLSKDYLAGKAPEDWIPLRSEAFYAKNNIELRLRTKVAALDVGARQVVLADGERVAFDKLLLATGAEPVRLTIPGADQPHVHTLRSLADSRRIIAASSTARSAVVLGASFIGLEVAASLRTRGVEVHVVAPEERPMERVLGPQMGDFIRALHEGNGVLFHLADTAASIGASEVLLNSGRSLAADMVIAGIGVRPRVDLADAAGLATDRGVLVDAYLETNVPGIYAAGDIARWPDPRSGANIRVEHWVVAQRQGATAALNMLGRGQKFTDVPFFWSQHYDIPINYVGHAEGWDAIEVEGDIAAKDCLLRFKRGGHILAVATIFRDSESLAAELAMEQSKA</sequence>
<reference evidence="10" key="1">
    <citation type="submission" date="2023-06" db="EMBL/GenBank/DDBJ databases">
        <title>Phylogenetic Diversity of Rhizobium strains.</title>
        <authorList>
            <person name="Moura F.T."/>
            <person name="Helene L.C.F."/>
            <person name="Hungria M."/>
        </authorList>
    </citation>
    <scope>NUCLEOTIDE SEQUENCE</scope>
    <source>
        <strain evidence="10">CCGE524</strain>
    </source>
</reference>
<dbReference type="SUPFAM" id="SSF51905">
    <property type="entry name" value="FAD/NAD(P)-binding domain"/>
    <property type="match status" value="2"/>
</dbReference>
<keyword evidence="7" id="KW-0408">Iron</keyword>
<evidence type="ECO:0000256" key="1">
    <source>
        <dbReference type="ARBA" id="ARBA00001974"/>
    </source>
</evidence>
<evidence type="ECO:0000256" key="5">
    <source>
        <dbReference type="ARBA" id="ARBA00022827"/>
    </source>
</evidence>
<evidence type="ECO:0000256" key="7">
    <source>
        <dbReference type="ARBA" id="ARBA00023004"/>
    </source>
</evidence>
<protein>
    <submittedName>
        <fullName evidence="10">FAD-dependent oxidoreductase</fullName>
    </submittedName>
</protein>
<dbReference type="PROSITE" id="PS51296">
    <property type="entry name" value="RIESKE"/>
    <property type="match status" value="1"/>
</dbReference>
<dbReference type="Pfam" id="PF14759">
    <property type="entry name" value="Reductase_C"/>
    <property type="match status" value="1"/>
</dbReference>
<keyword evidence="2" id="KW-0285">Flavoprotein</keyword>
<dbReference type="SUPFAM" id="SSF50022">
    <property type="entry name" value="ISP domain"/>
    <property type="match status" value="1"/>
</dbReference>
<proteinExistence type="predicted"/>
<accession>A0ABT7KML2</accession>
<evidence type="ECO:0000259" key="9">
    <source>
        <dbReference type="PROSITE" id="PS51296"/>
    </source>
</evidence>
<dbReference type="PRINTS" id="PR00411">
    <property type="entry name" value="PNDRDTASEI"/>
</dbReference>
<evidence type="ECO:0000256" key="2">
    <source>
        <dbReference type="ARBA" id="ARBA00022630"/>
    </source>
</evidence>
<keyword evidence="5" id="KW-0274">FAD</keyword>
<keyword evidence="11" id="KW-1185">Reference proteome</keyword>